<dbReference type="Gene3D" id="1.20.140.150">
    <property type="match status" value="1"/>
</dbReference>
<organism evidence="3 4">
    <name type="scientific">Stachybotrys chartarum (strain CBS 109288 / IBT 7711)</name>
    <name type="common">Toxic black mold</name>
    <name type="synonym">Stilbospora chartarum</name>
    <dbReference type="NCBI Taxonomy" id="1280523"/>
    <lineage>
        <taxon>Eukaryota</taxon>
        <taxon>Fungi</taxon>
        <taxon>Dikarya</taxon>
        <taxon>Ascomycota</taxon>
        <taxon>Pezizomycotina</taxon>
        <taxon>Sordariomycetes</taxon>
        <taxon>Hypocreomycetidae</taxon>
        <taxon>Hypocreales</taxon>
        <taxon>Stachybotryaceae</taxon>
        <taxon>Stachybotrys</taxon>
    </lineage>
</organism>
<keyword evidence="2" id="KW-0472">Membrane</keyword>
<dbReference type="OrthoDB" id="4480814at2759"/>
<dbReference type="InterPro" id="IPR009571">
    <property type="entry name" value="SUR7/Rim9-like_fungi"/>
</dbReference>
<keyword evidence="2" id="KW-1133">Transmembrane helix</keyword>
<dbReference type="PANTHER" id="PTHR28019">
    <property type="entry name" value="CELL MEMBRANE PROTEIN YLR413W-RELATED"/>
    <property type="match status" value="1"/>
</dbReference>
<dbReference type="GO" id="GO:0051285">
    <property type="term" value="C:cell cortex of cell tip"/>
    <property type="evidence" value="ECO:0007669"/>
    <property type="project" value="TreeGrafter"/>
</dbReference>
<dbReference type="HOGENOM" id="CLU_034574_2_0_1"/>
<dbReference type="Proteomes" id="UP000028045">
    <property type="component" value="Unassembled WGS sequence"/>
</dbReference>
<feature type="compositionally biased region" description="Basic and acidic residues" evidence="1">
    <location>
        <begin position="285"/>
        <end position="297"/>
    </location>
</feature>
<proteinExistence type="predicted"/>
<dbReference type="GO" id="GO:0005886">
    <property type="term" value="C:plasma membrane"/>
    <property type="evidence" value="ECO:0007669"/>
    <property type="project" value="InterPro"/>
</dbReference>
<evidence type="ECO:0000256" key="2">
    <source>
        <dbReference type="SAM" id="Phobius"/>
    </source>
</evidence>
<dbReference type="GO" id="GO:0031505">
    <property type="term" value="P:fungal-type cell wall organization"/>
    <property type="evidence" value="ECO:0007669"/>
    <property type="project" value="TreeGrafter"/>
</dbReference>
<reference evidence="3 4" key="1">
    <citation type="journal article" date="2014" name="BMC Genomics">
        <title>Comparative genome sequencing reveals chemotype-specific gene clusters in the toxigenic black mold Stachybotrys.</title>
        <authorList>
            <person name="Semeiks J."/>
            <person name="Borek D."/>
            <person name="Otwinowski Z."/>
            <person name="Grishin N.V."/>
        </authorList>
    </citation>
    <scope>NUCLEOTIDE SEQUENCE [LARGE SCALE GENOMIC DNA]</scope>
    <source>
        <strain evidence="4">CBS 109288 / IBT 7711</strain>
    </source>
</reference>
<evidence type="ECO:0000256" key="1">
    <source>
        <dbReference type="SAM" id="MobiDB-lite"/>
    </source>
</evidence>
<dbReference type="InterPro" id="IPR052413">
    <property type="entry name" value="SUR7_domain"/>
</dbReference>
<sequence>MGAGRFVCVLLPVLLTVAAIVSFLIATLTGVAHNRMYLFRLDTQNLTIDQASLASFADDLGVGDDLDSITNDINDLSDTISGNSRVKRLALRQDVQTDNITAQDLGMAKQYDVSFWGYCYVDFNDDRHCTDSEMNWAASALNDSYLEEFASVSGVSIALPDEITGPLRAFREISRWTGIAFIVALVVLGVELVIGILSTFSRAISCVTWLVGLLAIIVTGVAAALATAQAAVVVGAVEATAWRYGVEGHINTRFLATIWIGFAFTLAASLFFLFTVCCCKNERRSRNRGGDDGEKFAPSKSYAPLGSGNDHEMTSGTGFYNPQRAPQYGAPYGGRTTESAYEPYSHRA</sequence>
<name>A0A084AIK4_STACB</name>
<dbReference type="Pfam" id="PF06687">
    <property type="entry name" value="SUR7"/>
    <property type="match status" value="1"/>
</dbReference>
<feature type="transmembrane region" description="Helical" evidence="2">
    <location>
        <begin position="7"/>
        <end position="32"/>
    </location>
</feature>
<keyword evidence="4" id="KW-1185">Reference proteome</keyword>
<feature type="transmembrane region" description="Helical" evidence="2">
    <location>
        <begin position="254"/>
        <end position="279"/>
    </location>
</feature>
<evidence type="ECO:0008006" key="5">
    <source>
        <dbReference type="Google" id="ProtNLM"/>
    </source>
</evidence>
<gene>
    <name evidence="3" type="ORF">S7711_04223</name>
</gene>
<dbReference type="EMBL" id="KL648713">
    <property type="protein sequence ID" value="KEY65133.1"/>
    <property type="molecule type" value="Genomic_DNA"/>
</dbReference>
<feature type="region of interest" description="Disordered" evidence="1">
    <location>
        <begin position="285"/>
        <end position="348"/>
    </location>
</feature>
<feature type="transmembrane region" description="Helical" evidence="2">
    <location>
        <begin position="209"/>
        <end position="234"/>
    </location>
</feature>
<evidence type="ECO:0000313" key="4">
    <source>
        <dbReference type="Proteomes" id="UP000028045"/>
    </source>
</evidence>
<dbReference type="PANTHER" id="PTHR28019:SF3">
    <property type="entry name" value="INTEGRAL MEMBRANE PROTEIN (AFU_ORTHOLOGUE AFUA_6G07470)"/>
    <property type="match status" value="1"/>
</dbReference>
<accession>A0A084AIK4</accession>
<dbReference type="AlphaFoldDB" id="A0A084AIK4"/>
<keyword evidence="2" id="KW-0812">Transmembrane</keyword>
<evidence type="ECO:0000313" key="3">
    <source>
        <dbReference type="EMBL" id="KEY65133.1"/>
    </source>
</evidence>
<protein>
    <recommendedName>
        <fullName evidence="5">Integral membrane protein</fullName>
    </recommendedName>
</protein>
<feature type="transmembrane region" description="Helical" evidence="2">
    <location>
        <begin position="176"/>
        <end position="197"/>
    </location>
</feature>